<feature type="domain" description="Small ribosomal subunit protein uS4 N-terminal" evidence="10">
    <location>
        <begin position="3"/>
        <end position="86"/>
    </location>
</feature>
<dbReference type="InterPro" id="IPR022801">
    <property type="entry name" value="Ribosomal_uS4"/>
</dbReference>
<dbReference type="HAMAP" id="MF_01306_B">
    <property type="entry name" value="Ribosomal_uS4_B"/>
    <property type="match status" value="1"/>
</dbReference>
<name>A0A923N9A9_9FIRM</name>
<keyword evidence="3 7" id="KW-0694">RNA-binding</keyword>
<keyword evidence="4 7" id="KW-0689">Ribosomal protein</keyword>
<dbReference type="GO" id="GO:0019843">
    <property type="term" value="F:rRNA binding"/>
    <property type="evidence" value="ECO:0007669"/>
    <property type="project" value="UniProtKB-UniRule"/>
</dbReference>
<dbReference type="PANTHER" id="PTHR11831:SF4">
    <property type="entry name" value="SMALL RIBOSOMAL SUBUNIT PROTEIN US4M"/>
    <property type="match status" value="1"/>
</dbReference>
<comment type="similarity">
    <text evidence="1 7 8">Belongs to the universal ribosomal protein uS4 family.</text>
</comment>
<dbReference type="Proteomes" id="UP000644115">
    <property type="component" value="Unassembled WGS sequence"/>
</dbReference>
<dbReference type="PROSITE" id="PS00632">
    <property type="entry name" value="RIBOSOMAL_S4"/>
    <property type="match status" value="1"/>
</dbReference>
<dbReference type="Pfam" id="PF00163">
    <property type="entry name" value="Ribosomal_S4"/>
    <property type="match status" value="1"/>
</dbReference>
<dbReference type="GO" id="GO:0015935">
    <property type="term" value="C:small ribosomal subunit"/>
    <property type="evidence" value="ECO:0007669"/>
    <property type="project" value="InterPro"/>
</dbReference>
<evidence type="ECO:0000256" key="1">
    <source>
        <dbReference type="ARBA" id="ARBA00007465"/>
    </source>
</evidence>
<dbReference type="CDD" id="cd00165">
    <property type="entry name" value="S4"/>
    <property type="match status" value="1"/>
</dbReference>
<dbReference type="PROSITE" id="PS50889">
    <property type="entry name" value="S4"/>
    <property type="match status" value="1"/>
</dbReference>
<dbReference type="SUPFAM" id="SSF55174">
    <property type="entry name" value="Alpha-L RNA-binding motif"/>
    <property type="match status" value="1"/>
</dbReference>
<dbReference type="AlphaFoldDB" id="A0A923N9A9"/>
<dbReference type="SMART" id="SM00363">
    <property type="entry name" value="S4"/>
    <property type="match status" value="1"/>
</dbReference>
<accession>A0A923N9A9</accession>
<dbReference type="PANTHER" id="PTHR11831">
    <property type="entry name" value="30S 40S RIBOSOMAL PROTEIN"/>
    <property type="match status" value="1"/>
</dbReference>
<evidence type="ECO:0000313" key="11">
    <source>
        <dbReference type="EMBL" id="MBC5998545.1"/>
    </source>
</evidence>
<comment type="function">
    <text evidence="7">With S5 and S12 plays an important role in translational accuracy.</text>
</comment>
<dbReference type="InterPro" id="IPR002942">
    <property type="entry name" value="S4_RNA-bd"/>
</dbReference>
<dbReference type="GO" id="GO:0003735">
    <property type="term" value="F:structural constituent of ribosome"/>
    <property type="evidence" value="ECO:0007669"/>
    <property type="project" value="InterPro"/>
</dbReference>
<evidence type="ECO:0000313" key="12">
    <source>
        <dbReference type="Proteomes" id="UP000644115"/>
    </source>
</evidence>
<dbReference type="InterPro" id="IPR036986">
    <property type="entry name" value="S4_RNA-bd_sf"/>
</dbReference>
<sequence length="195" mass="22529">MATNREPVLKRCRSLQIDPSHLGIFKESKRAPQKNMKKMSEYGLQLREKQRAKFVYGVEEKQFRNTFNKAAKKKGITGENLLIMLEKRLDNVVYRMGLSLTRREARQLVVHSHFLVNGKKVNIPSYQVKAGDVISVKAKSLNSPKFKEIKEMTVGVPEWLSVDRDKMEGKVLADPTREQIDTPIEERLIVELYSK</sequence>
<protein>
    <recommendedName>
        <fullName evidence="6 7">Small ribosomal subunit protein uS4</fullName>
    </recommendedName>
</protein>
<proteinExistence type="inferred from homology"/>
<comment type="function">
    <text evidence="7">One of the primary rRNA binding proteins, it binds directly to 16S rRNA where it nucleates assembly of the body of the 30S subunit.</text>
</comment>
<evidence type="ECO:0000256" key="4">
    <source>
        <dbReference type="ARBA" id="ARBA00022980"/>
    </source>
</evidence>
<evidence type="ECO:0000256" key="6">
    <source>
        <dbReference type="ARBA" id="ARBA00035254"/>
    </source>
</evidence>
<dbReference type="Gene3D" id="3.10.290.10">
    <property type="entry name" value="RNA-binding S4 domain"/>
    <property type="match status" value="1"/>
</dbReference>
<dbReference type="FunFam" id="3.10.290.10:FF:000001">
    <property type="entry name" value="30S ribosomal protein S4"/>
    <property type="match status" value="1"/>
</dbReference>
<evidence type="ECO:0000259" key="9">
    <source>
        <dbReference type="SMART" id="SM00363"/>
    </source>
</evidence>
<dbReference type="Pfam" id="PF01479">
    <property type="entry name" value="S4"/>
    <property type="match status" value="1"/>
</dbReference>
<dbReference type="GO" id="GO:0006412">
    <property type="term" value="P:translation"/>
    <property type="evidence" value="ECO:0007669"/>
    <property type="project" value="UniProtKB-UniRule"/>
</dbReference>
<feature type="domain" description="RNA-binding S4" evidence="9">
    <location>
        <begin position="87"/>
        <end position="149"/>
    </location>
</feature>
<dbReference type="NCBIfam" id="TIGR01017">
    <property type="entry name" value="rpsD_bact"/>
    <property type="match status" value="1"/>
</dbReference>
<evidence type="ECO:0000256" key="2">
    <source>
        <dbReference type="ARBA" id="ARBA00022730"/>
    </source>
</evidence>
<evidence type="ECO:0000256" key="5">
    <source>
        <dbReference type="ARBA" id="ARBA00023274"/>
    </source>
</evidence>
<comment type="subunit">
    <text evidence="7">Part of the 30S ribosomal subunit. Contacts protein S5. The interaction surface between S4 and S5 is involved in control of translational fidelity.</text>
</comment>
<keyword evidence="2 7" id="KW-0699">rRNA-binding</keyword>
<dbReference type="NCBIfam" id="NF003717">
    <property type="entry name" value="PRK05327.1"/>
    <property type="match status" value="1"/>
</dbReference>
<dbReference type="InterPro" id="IPR018079">
    <property type="entry name" value="Ribosomal_uS4_CS"/>
</dbReference>
<dbReference type="EMBL" id="JACRWC010000013">
    <property type="protein sequence ID" value="MBC5998545.1"/>
    <property type="molecule type" value="Genomic_DNA"/>
</dbReference>
<reference evidence="11" key="1">
    <citation type="submission" date="2020-08" db="EMBL/GenBank/DDBJ databases">
        <authorList>
            <person name="Liu C."/>
            <person name="Sun Q."/>
        </authorList>
    </citation>
    <scope>NUCLEOTIDE SEQUENCE</scope>
    <source>
        <strain evidence="11">BX16</strain>
    </source>
</reference>
<evidence type="ECO:0000256" key="8">
    <source>
        <dbReference type="RuleBase" id="RU003699"/>
    </source>
</evidence>
<keyword evidence="5 7" id="KW-0687">Ribonucleoprotein</keyword>
<dbReference type="InterPro" id="IPR005709">
    <property type="entry name" value="Ribosomal_uS4_bac-type"/>
</dbReference>
<keyword evidence="12" id="KW-1185">Reference proteome</keyword>
<dbReference type="InterPro" id="IPR001912">
    <property type="entry name" value="Ribosomal_uS4_N"/>
</dbReference>
<dbReference type="SMART" id="SM01390">
    <property type="entry name" value="Ribosomal_S4"/>
    <property type="match status" value="1"/>
</dbReference>
<dbReference type="RefSeq" id="WP_177265427.1">
    <property type="nucleotide sequence ID" value="NZ_JACRWC010000013.1"/>
</dbReference>
<evidence type="ECO:0000259" key="10">
    <source>
        <dbReference type="SMART" id="SM01390"/>
    </source>
</evidence>
<dbReference type="Gene3D" id="1.10.1050.10">
    <property type="entry name" value="Ribosomal Protein S4 Delta 41, Chain A, domain 1"/>
    <property type="match status" value="1"/>
</dbReference>
<gene>
    <name evidence="7 11" type="primary">rpsD</name>
    <name evidence="11" type="ORF">H8876_00725</name>
</gene>
<evidence type="ECO:0000256" key="3">
    <source>
        <dbReference type="ARBA" id="ARBA00022884"/>
    </source>
</evidence>
<evidence type="ECO:0000256" key="7">
    <source>
        <dbReference type="HAMAP-Rule" id="MF_01306"/>
    </source>
</evidence>
<comment type="caution">
    <text evidence="11">The sequence shown here is derived from an EMBL/GenBank/DDBJ whole genome shotgun (WGS) entry which is preliminary data.</text>
</comment>
<organism evidence="11 12">
    <name type="scientific">Lentihominibacter faecis</name>
    <dbReference type="NCBI Taxonomy" id="2764712"/>
    <lineage>
        <taxon>Bacteria</taxon>
        <taxon>Bacillati</taxon>
        <taxon>Bacillota</taxon>
        <taxon>Clostridia</taxon>
        <taxon>Peptostreptococcales</taxon>
        <taxon>Anaerovoracaceae</taxon>
        <taxon>Lentihominibacter</taxon>
    </lineage>
</organism>
<dbReference type="GO" id="GO:0042274">
    <property type="term" value="P:ribosomal small subunit biogenesis"/>
    <property type="evidence" value="ECO:0007669"/>
    <property type="project" value="TreeGrafter"/>
</dbReference>